<comment type="caution">
    <text evidence="1">The sequence shown here is derived from an EMBL/GenBank/DDBJ whole genome shotgun (WGS) entry which is preliminary data.</text>
</comment>
<evidence type="ECO:0000313" key="2">
    <source>
        <dbReference type="Proteomes" id="UP000326924"/>
    </source>
</evidence>
<dbReference type="InParanoid" id="A0A5J5EYG7"/>
<evidence type="ECO:0000313" key="1">
    <source>
        <dbReference type="EMBL" id="KAA8906429.1"/>
    </source>
</evidence>
<reference evidence="1 2" key="1">
    <citation type="submission" date="2019-09" db="EMBL/GenBank/DDBJ databases">
        <title>Draft genome of the ectomycorrhizal ascomycete Sphaerosporella brunnea.</title>
        <authorList>
            <consortium name="DOE Joint Genome Institute"/>
            <person name="Benucci G.M."/>
            <person name="Marozzi G."/>
            <person name="Antonielli L."/>
            <person name="Sanchez S."/>
            <person name="Marco P."/>
            <person name="Wang X."/>
            <person name="Falini L.B."/>
            <person name="Barry K."/>
            <person name="Haridas S."/>
            <person name="Lipzen A."/>
            <person name="Labutti K."/>
            <person name="Grigoriev I.V."/>
            <person name="Murat C."/>
            <person name="Martin F."/>
            <person name="Albertini E."/>
            <person name="Donnini D."/>
            <person name="Bonito G."/>
        </authorList>
    </citation>
    <scope>NUCLEOTIDE SEQUENCE [LARGE SCALE GENOMIC DNA]</scope>
    <source>
        <strain evidence="1 2">Sb_GMNB300</strain>
    </source>
</reference>
<protein>
    <submittedName>
        <fullName evidence="1">Uncharacterized protein</fullName>
    </submittedName>
</protein>
<dbReference type="Proteomes" id="UP000326924">
    <property type="component" value="Unassembled WGS sequence"/>
</dbReference>
<sequence>MLPREKYFNIGTVSTLCKPLSFGDTAITTGWGLEEDTIITTGGSAWGEVSTPHILLKILTRGLAECALLLRVVSILCIYRTGGDMPLWQSCTYQTLH</sequence>
<proteinExistence type="predicted"/>
<dbReference type="AlphaFoldDB" id="A0A5J5EYG7"/>
<name>A0A5J5EYG7_9PEZI</name>
<organism evidence="1 2">
    <name type="scientific">Sphaerosporella brunnea</name>
    <dbReference type="NCBI Taxonomy" id="1250544"/>
    <lineage>
        <taxon>Eukaryota</taxon>
        <taxon>Fungi</taxon>
        <taxon>Dikarya</taxon>
        <taxon>Ascomycota</taxon>
        <taxon>Pezizomycotina</taxon>
        <taxon>Pezizomycetes</taxon>
        <taxon>Pezizales</taxon>
        <taxon>Pyronemataceae</taxon>
        <taxon>Sphaerosporella</taxon>
    </lineage>
</organism>
<keyword evidence="2" id="KW-1185">Reference proteome</keyword>
<dbReference type="OrthoDB" id="3915838at2759"/>
<dbReference type="EMBL" id="VXIS01000089">
    <property type="protein sequence ID" value="KAA8906429.1"/>
    <property type="molecule type" value="Genomic_DNA"/>
</dbReference>
<accession>A0A5J5EYG7</accession>
<gene>
    <name evidence="1" type="ORF">FN846DRAFT_778377</name>
</gene>